<evidence type="ECO:0000313" key="12">
    <source>
        <dbReference type="Proteomes" id="UP000237968"/>
    </source>
</evidence>
<gene>
    <name evidence="8 11" type="primary">cmk</name>
    <name evidence="11" type="ORF">ENSA5_07900</name>
</gene>
<feature type="region of interest" description="Disordered" evidence="9">
    <location>
        <begin position="181"/>
        <end position="205"/>
    </location>
</feature>
<keyword evidence="5 8" id="KW-0067">ATP-binding</keyword>
<dbReference type="GO" id="GO:0006220">
    <property type="term" value="P:pyrimidine nucleotide metabolic process"/>
    <property type="evidence" value="ECO:0007669"/>
    <property type="project" value="UniProtKB-UniRule"/>
</dbReference>
<dbReference type="GO" id="GO:0036430">
    <property type="term" value="F:CMP kinase activity"/>
    <property type="evidence" value="ECO:0007669"/>
    <property type="project" value="RHEA"/>
</dbReference>
<evidence type="ECO:0000256" key="6">
    <source>
        <dbReference type="ARBA" id="ARBA00047615"/>
    </source>
</evidence>
<dbReference type="CDD" id="cd02020">
    <property type="entry name" value="CMPK"/>
    <property type="match status" value="1"/>
</dbReference>
<dbReference type="GO" id="GO:0005737">
    <property type="term" value="C:cytoplasm"/>
    <property type="evidence" value="ECO:0007669"/>
    <property type="project" value="UniProtKB-SubCell"/>
</dbReference>
<comment type="catalytic activity">
    <reaction evidence="7 8">
        <text>CMP + ATP = CDP + ADP</text>
        <dbReference type="Rhea" id="RHEA:11600"/>
        <dbReference type="ChEBI" id="CHEBI:30616"/>
        <dbReference type="ChEBI" id="CHEBI:58069"/>
        <dbReference type="ChEBI" id="CHEBI:60377"/>
        <dbReference type="ChEBI" id="CHEBI:456216"/>
        <dbReference type="EC" id="2.7.4.25"/>
    </reaction>
</comment>
<protein>
    <recommendedName>
        <fullName evidence="8">Cytidylate kinase</fullName>
        <shortName evidence="8">CK</shortName>
        <ecNumber evidence="8">2.7.4.25</ecNumber>
    </recommendedName>
    <alternativeName>
        <fullName evidence="8">Cytidine monophosphate kinase</fullName>
        <shortName evidence="8">CMP kinase</shortName>
    </alternativeName>
</protein>
<dbReference type="OrthoDB" id="9807434at2"/>
<dbReference type="InterPro" id="IPR003136">
    <property type="entry name" value="Cytidylate_kin"/>
</dbReference>
<evidence type="ECO:0000256" key="8">
    <source>
        <dbReference type="HAMAP-Rule" id="MF_00238"/>
    </source>
</evidence>
<evidence type="ECO:0000256" key="3">
    <source>
        <dbReference type="ARBA" id="ARBA00022741"/>
    </source>
</evidence>
<evidence type="ECO:0000313" key="11">
    <source>
        <dbReference type="EMBL" id="PRQ04387.1"/>
    </source>
</evidence>
<dbReference type="AlphaFoldDB" id="A0A2S9YH03"/>
<comment type="similarity">
    <text evidence="1 8">Belongs to the cytidylate kinase family. Type 1 subfamily.</text>
</comment>
<evidence type="ECO:0000256" key="2">
    <source>
        <dbReference type="ARBA" id="ARBA00022679"/>
    </source>
</evidence>
<dbReference type="Proteomes" id="UP000237968">
    <property type="component" value="Unassembled WGS sequence"/>
</dbReference>
<sequence>MPGPLIVIDGPAGAGKSTVARTVAEAIGAALLDTGAIYRGLAYLARERGVDWDDEPGLAAIAATLRIEFQPAAEPGAPQRVLISSDEPGAETLDVTSSIRTPDISDGASRVSRHQAVRAALLDIQRAIAATSVESGHGCVAEGRDMGTVVFPDARHKFFLTASAAARAGRRHKELVARGQAPSRTQVEVEMARRDQRDSSRATAPLQQAKDAALIDSSELDVAAVVSRILAAVDPA</sequence>
<dbReference type="NCBIfam" id="TIGR00017">
    <property type="entry name" value="cmk"/>
    <property type="match status" value="1"/>
</dbReference>
<feature type="domain" description="Cytidylate kinase" evidence="10">
    <location>
        <begin position="6"/>
        <end position="233"/>
    </location>
</feature>
<organism evidence="11 12">
    <name type="scientific">Enhygromyxa salina</name>
    <dbReference type="NCBI Taxonomy" id="215803"/>
    <lineage>
        <taxon>Bacteria</taxon>
        <taxon>Pseudomonadati</taxon>
        <taxon>Myxococcota</taxon>
        <taxon>Polyangia</taxon>
        <taxon>Nannocystales</taxon>
        <taxon>Nannocystaceae</taxon>
        <taxon>Enhygromyxa</taxon>
    </lineage>
</organism>
<keyword evidence="12" id="KW-1185">Reference proteome</keyword>
<comment type="caution">
    <text evidence="11">The sequence shown here is derived from an EMBL/GenBank/DDBJ whole genome shotgun (WGS) entry which is preliminary data.</text>
</comment>
<keyword evidence="4 8" id="KW-0418">Kinase</keyword>
<dbReference type="EMBL" id="PVNK01000041">
    <property type="protein sequence ID" value="PRQ04387.1"/>
    <property type="molecule type" value="Genomic_DNA"/>
</dbReference>
<comment type="catalytic activity">
    <reaction evidence="6 8">
        <text>dCMP + ATP = dCDP + ADP</text>
        <dbReference type="Rhea" id="RHEA:25094"/>
        <dbReference type="ChEBI" id="CHEBI:30616"/>
        <dbReference type="ChEBI" id="CHEBI:57566"/>
        <dbReference type="ChEBI" id="CHEBI:58593"/>
        <dbReference type="ChEBI" id="CHEBI:456216"/>
        <dbReference type="EC" id="2.7.4.25"/>
    </reaction>
</comment>
<accession>A0A2S9YH03</accession>
<evidence type="ECO:0000259" key="10">
    <source>
        <dbReference type="Pfam" id="PF02224"/>
    </source>
</evidence>
<comment type="subcellular location">
    <subcellularLocation>
        <location evidence="8">Cytoplasm</location>
    </subcellularLocation>
</comment>
<dbReference type="EC" id="2.7.4.25" evidence="8"/>
<evidence type="ECO:0000256" key="4">
    <source>
        <dbReference type="ARBA" id="ARBA00022777"/>
    </source>
</evidence>
<dbReference type="Pfam" id="PF02224">
    <property type="entry name" value="Cytidylate_kin"/>
    <property type="match status" value="1"/>
</dbReference>
<dbReference type="SUPFAM" id="SSF52540">
    <property type="entry name" value="P-loop containing nucleoside triphosphate hydrolases"/>
    <property type="match status" value="1"/>
</dbReference>
<evidence type="ECO:0000256" key="9">
    <source>
        <dbReference type="SAM" id="MobiDB-lite"/>
    </source>
</evidence>
<dbReference type="GO" id="GO:0005524">
    <property type="term" value="F:ATP binding"/>
    <property type="evidence" value="ECO:0007669"/>
    <property type="project" value="UniProtKB-UniRule"/>
</dbReference>
<dbReference type="Gene3D" id="3.40.50.300">
    <property type="entry name" value="P-loop containing nucleotide triphosphate hydrolases"/>
    <property type="match status" value="1"/>
</dbReference>
<feature type="compositionally biased region" description="Basic and acidic residues" evidence="9">
    <location>
        <begin position="190"/>
        <end position="200"/>
    </location>
</feature>
<feature type="binding site" evidence="8">
    <location>
        <begin position="10"/>
        <end position="18"/>
    </location>
    <ligand>
        <name>ATP</name>
        <dbReference type="ChEBI" id="CHEBI:30616"/>
    </ligand>
</feature>
<evidence type="ECO:0000256" key="7">
    <source>
        <dbReference type="ARBA" id="ARBA00048478"/>
    </source>
</evidence>
<dbReference type="HAMAP" id="MF_00238">
    <property type="entry name" value="Cytidyl_kinase_type1"/>
    <property type="match status" value="1"/>
</dbReference>
<keyword evidence="2 8" id="KW-0808">Transferase</keyword>
<reference evidence="11 12" key="1">
    <citation type="submission" date="2018-03" db="EMBL/GenBank/DDBJ databases">
        <title>Draft Genome Sequences of the Obligatory Marine Myxobacteria Enhygromyxa salina SWB005.</title>
        <authorList>
            <person name="Poehlein A."/>
            <person name="Moghaddam J.A."/>
            <person name="Harms H."/>
            <person name="Alanjari M."/>
            <person name="Koenig G.M."/>
            <person name="Daniel R."/>
            <person name="Schaeberle T.F."/>
        </authorList>
    </citation>
    <scope>NUCLEOTIDE SEQUENCE [LARGE SCALE GENOMIC DNA]</scope>
    <source>
        <strain evidence="11 12">SWB005</strain>
    </source>
</reference>
<proteinExistence type="inferred from homology"/>
<keyword evidence="8" id="KW-0963">Cytoplasm</keyword>
<dbReference type="InterPro" id="IPR011994">
    <property type="entry name" value="Cytidylate_kinase_dom"/>
</dbReference>
<evidence type="ECO:0000256" key="5">
    <source>
        <dbReference type="ARBA" id="ARBA00022840"/>
    </source>
</evidence>
<dbReference type="GO" id="GO:0036431">
    <property type="term" value="F:dCMP kinase activity"/>
    <property type="evidence" value="ECO:0007669"/>
    <property type="project" value="InterPro"/>
</dbReference>
<dbReference type="RefSeq" id="WP_106390237.1">
    <property type="nucleotide sequence ID" value="NZ_PVNK01000041.1"/>
</dbReference>
<name>A0A2S9YH03_9BACT</name>
<dbReference type="InterPro" id="IPR027417">
    <property type="entry name" value="P-loop_NTPase"/>
</dbReference>
<evidence type="ECO:0000256" key="1">
    <source>
        <dbReference type="ARBA" id="ARBA00009427"/>
    </source>
</evidence>
<keyword evidence="3 8" id="KW-0547">Nucleotide-binding</keyword>